<dbReference type="EMBL" id="QKRW01000025">
    <property type="protein sequence ID" value="RAL62359.1"/>
    <property type="molecule type" value="Genomic_DNA"/>
</dbReference>
<protein>
    <submittedName>
        <fullName evidence="2">Uncharacterized protein</fullName>
    </submittedName>
</protein>
<feature type="compositionally biased region" description="Acidic residues" evidence="1">
    <location>
        <begin position="109"/>
        <end position="124"/>
    </location>
</feature>
<gene>
    <name evidence="2" type="ORF">DID88_004925</name>
</gene>
<evidence type="ECO:0000313" key="2">
    <source>
        <dbReference type="EMBL" id="RAL62359.1"/>
    </source>
</evidence>
<organism evidence="2 3">
    <name type="scientific">Monilinia fructigena</name>
    <dbReference type="NCBI Taxonomy" id="38457"/>
    <lineage>
        <taxon>Eukaryota</taxon>
        <taxon>Fungi</taxon>
        <taxon>Dikarya</taxon>
        <taxon>Ascomycota</taxon>
        <taxon>Pezizomycotina</taxon>
        <taxon>Leotiomycetes</taxon>
        <taxon>Helotiales</taxon>
        <taxon>Sclerotiniaceae</taxon>
        <taxon>Monilinia</taxon>
    </lineage>
</organism>
<evidence type="ECO:0000256" key="1">
    <source>
        <dbReference type="SAM" id="MobiDB-lite"/>
    </source>
</evidence>
<dbReference type="AlphaFoldDB" id="A0A395IVI3"/>
<name>A0A395IVI3_9HELO</name>
<feature type="compositionally biased region" description="Basic residues" evidence="1">
    <location>
        <begin position="92"/>
        <end position="104"/>
    </location>
</feature>
<feature type="compositionally biased region" description="Polar residues" evidence="1">
    <location>
        <begin position="79"/>
        <end position="91"/>
    </location>
</feature>
<accession>A0A395IVI3</accession>
<reference evidence="2 3" key="1">
    <citation type="submission" date="2018-06" db="EMBL/GenBank/DDBJ databases">
        <title>Genome Sequence of the Brown Rot Fungal Pathogen Monilinia fructigena.</title>
        <authorList>
            <person name="Landi L."/>
            <person name="De Miccolis Angelini R.M."/>
            <person name="Pollastro S."/>
            <person name="Abate D."/>
            <person name="Faretra F."/>
            <person name="Romanazzi G."/>
        </authorList>
    </citation>
    <scope>NUCLEOTIDE SEQUENCE [LARGE SCALE GENOMIC DNA]</scope>
    <source>
        <strain evidence="2 3">Mfrg269</strain>
    </source>
</reference>
<comment type="caution">
    <text evidence="2">The sequence shown here is derived from an EMBL/GenBank/DDBJ whole genome shotgun (WGS) entry which is preliminary data.</text>
</comment>
<sequence>MDAMEYVGQHPTVCRKMFDLWPEYRVFQEYNLEAWKVIEEEAEEETKQKQPAAAAFAHEGMIVEHATATTRIIRSSNCTIVKNSSRRSSNQMKKRRRPRITKGKNHNEDEGDESENGDTDDAEEKESTVNKLVIAIKIYPLVSPHHYNLRLLIMMRPQIPMQMAPSISFPQRNSSPLSPPSQKSQREDNRRSGFFFYIIQIRA</sequence>
<keyword evidence="3" id="KW-1185">Reference proteome</keyword>
<dbReference type="Proteomes" id="UP000249056">
    <property type="component" value="Unassembled WGS sequence"/>
</dbReference>
<proteinExistence type="predicted"/>
<feature type="region of interest" description="Disordered" evidence="1">
    <location>
        <begin position="166"/>
        <end position="189"/>
    </location>
</feature>
<feature type="region of interest" description="Disordered" evidence="1">
    <location>
        <begin position="79"/>
        <end position="125"/>
    </location>
</feature>
<evidence type="ECO:0000313" key="3">
    <source>
        <dbReference type="Proteomes" id="UP000249056"/>
    </source>
</evidence>